<dbReference type="AlphaFoldDB" id="A0A7M3SW22"/>
<dbReference type="CDD" id="cd04301">
    <property type="entry name" value="NAT_SF"/>
    <property type="match status" value="1"/>
</dbReference>
<dbReference type="PROSITE" id="PS51729">
    <property type="entry name" value="GNAT_YJDJ"/>
    <property type="match status" value="1"/>
</dbReference>
<organism evidence="2 3">
    <name type="scientific">Rothia koreensis</name>
    <dbReference type="NCBI Taxonomy" id="592378"/>
    <lineage>
        <taxon>Bacteria</taxon>
        <taxon>Bacillati</taxon>
        <taxon>Actinomycetota</taxon>
        <taxon>Actinomycetes</taxon>
        <taxon>Micrococcales</taxon>
        <taxon>Micrococcaceae</taxon>
        <taxon>Rothia</taxon>
    </lineage>
</organism>
<dbReference type="Gene3D" id="3.40.630.30">
    <property type="match status" value="1"/>
</dbReference>
<dbReference type="Proteomes" id="UP000462152">
    <property type="component" value="Unassembled WGS sequence"/>
</dbReference>
<dbReference type="PANTHER" id="PTHR31435:SF10">
    <property type="entry name" value="BSR4717 PROTEIN"/>
    <property type="match status" value="1"/>
</dbReference>
<protein>
    <submittedName>
        <fullName evidence="2">GNAT family N-acetyltransferase</fullName>
    </submittedName>
</protein>
<evidence type="ECO:0000313" key="2">
    <source>
        <dbReference type="EMBL" id="MUN55987.1"/>
    </source>
</evidence>
<dbReference type="InterPro" id="IPR031165">
    <property type="entry name" value="GNAT_YJDJ"/>
</dbReference>
<comment type="caution">
    <text evidence="2">The sequence shown here is derived from an EMBL/GenBank/DDBJ whole genome shotgun (WGS) entry which is preliminary data.</text>
</comment>
<evidence type="ECO:0000259" key="1">
    <source>
        <dbReference type="PROSITE" id="PS51729"/>
    </source>
</evidence>
<gene>
    <name evidence="2" type="ORF">GMA10_12335</name>
</gene>
<evidence type="ECO:0000313" key="3">
    <source>
        <dbReference type="Proteomes" id="UP000462152"/>
    </source>
</evidence>
<dbReference type="SUPFAM" id="SSF55729">
    <property type="entry name" value="Acyl-CoA N-acyltransferases (Nat)"/>
    <property type="match status" value="1"/>
</dbReference>
<keyword evidence="3" id="KW-1185">Reference proteome</keyword>
<feature type="domain" description="N-acetyltransferase" evidence="1">
    <location>
        <begin position="14"/>
        <end position="107"/>
    </location>
</feature>
<dbReference type="InterPro" id="IPR045057">
    <property type="entry name" value="Gcn5-rel_NAT"/>
</dbReference>
<dbReference type="RefSeq" id="WP_129315859.1">
    <property type="nucleotide sequence ID" value="NZ_JBFCQO010000001.1"/>
</dbReference>
<sequence>MTQPTSDDPQVVRGRQEGRDAFEIHVDDSGRAAGFTQFVDHTGRDGERARIFPHTFVDEKFSGQGLASALVRRALDESIDEGLTIVAVCPYVRTWIRRHPAYEEFSTAPTSEHLQALD</sequence>
<reference evidence="2 3" key="1">
    <citation type="submission" date="2019-12" db="EMBL/GenBank/DDBJ databases">
        <authorList>
            <person name="Li J."/>
            <person name="Shi Y."/>
            <person name="Xu G."/>
            <person name="Xiao D."/>
            <person name="Ran X."/>
        </authorList>
    </citation>
    <scope>NUCLEOTIDE SEQUENCE [LARGE SCALE GENOMIC DNA]</scope>
    <source>
        <strain evidence="2 3">JCM 15915</strain>
    </source>
</reference>
<dbReference type="Pfam" id="PF14542">
    <property type="entry name" value="Acetyltransf_CG"/>
    <property type="match status" value="1"/>
</dbReference>
<proteinExistence type="predicted"/>
<keyword evidence="2" id="KW-0808">Transferase</keyword>
<dbReference type="InterPro" id="IPR016181">
    <property type="entry name" value="Acyl_CoA_acyltransferase"/>
</dbReference>
<dbReference type="OrthoDB" id="5405911at2"/>
<dbReference type="EMBL" id="WOGT01000011">
    <property type="protein sequence ID" value="MUN55987.1"/>
    <property type="molecule type" value="Genomic_DNA"/>
</dbReference>
<dbReference type="GO" id="GO:0016740">
    <property type="term" value="F:transferase activity"/>
    <property type="evidence" value="ECO:0007669"/>
    <property type="project" value="UniProtKB-KW"/>
</dbReference>
<name>A0A7M3SW22_9MICC</name>
<dbReference type="PANTHER" id="PTHR31435">
    <property type="entry name" value="PROTEIN NATD1"/>
    <property type="match status" value="1"/>
</dbReference>
<accession>A0A7M3SW22</accession>